<dbReference type="PANTHER" id="PTHR30572">
    <property type="entry name" value="MEMBRANE COMPONENT OF TRANSPORTER-RELATED"/>
    <property type="match status" value="1"/>
</dbReference>
<organism evidence="9 10">
    <name type="scientific">Mariniradius sediminis</name>
    <dbReference type="NCBI Taxonomy" id="2909237"/>
    <lineage>
        <taxon>Bacteria</taxon>
        <taxon>Pseudomonadati</taxon>
        <taxon>Bacteroidota</taxon>
        <taxon>Cytophagia</taxon>
        <taxon>Cytophagales</taxon>
        <taxon>Cyclobacteriaceae</taxon>
        <taxon>Mariniradius</taxon>
    </lineage>
</organism>
<evidence type="ECO:0000259" key="7">
    <source>
        <dbReference type="Pfam" id="PF02687"/>
    </source>
</evidence>
<evidence type="ECO:0000256" key="2">
    <source>
        <dbReference type="ARBA" id="ARBA00022475"/>
    </source>
</evidence>
<name>A0ABS9BU88_9BACT</name>
<keyword evidence="2" id="KW-1003">Cell membrane</keyword>
<feature type="domain" description="MacB-like periplasmic core" evidence="8">
    <location>
        <begin position="20"/>
        <end position="236"/>
    </location>
</feature>
<feature type="transmembrane region" description="Helical" evidence="6">
    <location>
        <begin position="279"/>
        <end position="297"/>
    </location>
</feature>
<feature type="domain" description="ABC3 transporter permease C-terminal" evidence="7">
    <location>
        <begin position="665"/>
        <end position="777"/>
    </location>
</feature>
<evidence type="ECO:0000256" key="6">
    <source>
        <dbReference type="SAM" id="Phobius"/>
    </source>
</evidence>
<feature type="transmembrane region" description="Helical" evidence="6">
    <location>
        <begin position="705"/>
        <end position="727"/>
    </location>
</feature>
<keyword evidence="3 6" id="KW-0812">Transmembrane</keyword>
<evidence type="ECO:0000313" key="9">
    <source>
        <dbReference type="EMBL" id="MCF1750726.1"/>
    </source>
</evidence>
<comment type="caution">
    <text evidence="9">The sequence shown here is derived from an EMBL/GenBank/DDBJ whole genome shotgun (WGS) entry which is preliminary data.</text>
</comment>
<feature type="transmembrane region" description="Helical" evidence="6">
    <location>
        <begin position="417"/>
        <end position="436"/>
    </location>
</feature>
<evidence type="ECO:0000256" key="5">
    <source>
        <dbReference type="ARBA" id="ARBA00023136"/>
    </source>
</evidence>
<dbReference type="EMBL" id="JAKEVZ010000004">
    <property type="protein sequence ID" value="MCF1750726.1"/>
    <property type="molecule type" value="Genomic_DNA"/>
</dbReference>
<feature type="transmembrane region" description="Helical" evidence="6">
    <location>
        <begin position="661"/>
        <end position="684"/>
    </location>
</feature>
<reference evidence="9 10" key="1">
    <citation type="submission" date="2022-01" db="EMBL/GenBank/DDBJ databases">
        <title>Mariniradius saccharolyticus sp. nov., isolated from sediment of a river.</title>
        <authorList>
            <person name="Liu H."/>
        </authorList>
    </citation>
    <scope>NUCLEOTIDE SEQUENCE [LARGE SCALE GENOMIC DNA]</scope>
    <source>
        <strain evidence="9 10">RY-2</strain>
    </source>
</reference>
<dbReference type="Pfam" id="PF12704">
    <property type="entry name" value="MacB_PCD"/>
    <property type="match status" value="1"/>
</dbReference>
<evidence type="ECO:0000256" key="1">
    <source>
        <dbReference type="ARBA" id="ARBA00004651"/>
    </source>
</evidence>
<sequence length="784" mass="87695">MFKNYLTIAWRNLWKNRGFSLINISGLTVGMAGAIMILMWIHFETSFDQFHSKRDRLFEVWNQAEFNGQLNTWSYTPKPLGPILGSEYPEVAAFSRYQFPYGMLVAYGDKRLMQELTVVDPGFFTMFDFPLKKGDPATVLSNPESVVMTEDAARRLFGEEDPIGKEVLFDNQVSLLVSGVLADLPANTDFKFDVAVPWALYKQLGYEDEYWGNNSVKTYIELHPEVSLETAAANIRGVTKKYSDEENDLILHPVTKMHLYNHYENGVLAEGKMQLVKQFFWIAILILLIACINFMNLSTARSEKRAKEVGIRKLSGAGREKLIFQFIGESMVVAVIAAAFALVIVEILIPYFNSLMGTSLALPFANPGFWILLFGFVILTGLTAGSYPAFFLSAFVPAKVLKGKATSHRSAFSLRKVLVVTQFAFAVILIAATLVIKSQIDYGQNRNAGYDRDQLVYHILTEDLSRNYETFRNELLSSGAAISVSRTMSPMSSTWSNTWGMSWPGKDPNQTITIERFSSDADLVKTAGLSLVSGRDIDIFQHASDSNAVLLNQTAVEVMGFEEPLGQVIQDNGSDWLVVGVVEDFILNSPFDKVNPLVIFGPGSWYNVLHVRLNPANAVSDNLATMEGLFGKFNPNFPFQYTFVDQEYAAKFRTEERVGTLTLWFSGLAIFISCLGLFGLAAFMAEQRMKEISVRKVLGASSSRVVALLTSDFVKLVLIALLIAIPISWYFMSEWLKDFNYRIELDVWIFLLVAVITLLIAILTVSSQALKAAWSNPVDALKGE</sequence>
<dbReference type="InterPro" id="IPR003838">
    <property type="entry name" value="ABC3_permease_C"/>
</dbReference>
<comment type="subcellular location">
    <subcellularLocation>
        <location evidence="1">Cell membrane</location>
        <topology evidence="1">Multi-pass membrane protein</topology>
    </subcellularLocation>
</comment>
<gene>
    <name evidence="9" type="ORF">L0U89_06555</name>
</gene>
<dbReference type="InterPro" id="IPR025857">
    <property type="entry name" value="MacB_PCD"/>
</dbReference>
<dbReference type="Pfam" id="PF02687">
    <property type="entry name" value="FtsX"/>
    <property type="match status" value="2"/>
</dbReference>
<dbReference type="Proteomes" id="UP001201449">
    <property type="component" value="Unassembled WGS sequence"/>
</dbReference>
<keyword evidence="4 6" id="KW-1133">Transmembrane helix</keyword>
<feature type="transmembrane region" description="Helical" evidence="6">
    <location>
        <begin position="369"/>
        <end position="396"/>
    </location>
</feature>
<dbReference type="RefSeq" id="WP_234860799.1">
    <property type="nucleotide sequence ID" value="NZ_JAKEVZ010000004.1"/>
</dbReference>
<keyword evidence="5 6" id="KW-0472">Membrane</keyword>
<protein>
    <submittedName>
        <fullName evidence="9">ABC transporter permease</fullName>
    </submittedName>
</protein>
<dbReference type="PANTHER" id="PTHR30572:SF18">
    <property type="entry name" value="ABC-TYPE MACROLIDE FAMILY EXPORT SYSTEM PERMEASE COMPONENT 2"/>
    <property type="match status" value="1"/>
</dbReference>
<keyword evidence="10" id="KW-1185">Reference proteome</keyword>
<evidence type="ECO:0000256" key="4">
    <source>
        <dbReference type="ARBA" id="ARBA00022989"/>
    </source>
</evidence>
<evidence type="ECO:0000313" key="10">
    <source>
        <dbReference type="Proteomes" id="UP001201449"/>
    </source>
</evidence>
<feature type="transmembrane region" description="Helical" evidence="6">
    <location>
        <begin position="322"/>
        <end position="349"/>
    </location>
</feature>
<evidence type="ECO:0000256" key="3">
    <source>
        <dbReference type="ARBA" id="ARBA00022692"/>
    </source>
</evidence>
<proteinExistence type="predicted"/>
<evidence type="ECO:0000259" key="8">
    <source>
        <dbReference type="Pfam" id="PF12704"/>
    </source>
</evidence>
<feature type="transmembrane region" description="Helical" evidence="6">
    <location>
        <begin position="747"/>
        <end position="765"/>
    </location>
</feature>
<feature type="transmembrane region" description="Helical" evidence="6">
    <location>
        <begin position="21"/>
        <end position="43"/>
    </location>
</feature>
<accession>A0ABS9BU88</accession>
<dbReference type="InterPro" id="IPR050250">
    <property type="entry name" value="Macrolide_Exporter_MacB"/>
</dbReference>
<feature type="domain" description="ABC3 transporter permease C-terminal" evidence="7">
    <location>
        <begin position="282"/>
        <end position="392"/>
    </location>
</feature>